<feature type="transmembrane region" description="Helical" evidence="1">
    <location>
        <begin position="155"/>
        <end position="176"/>
    </location>
</feature>
<keyword evidence="3" id="KW-1185">Reference proteome</keyword>
<dbReference type="Proteomes" id="UP001223802">
    <property type="component" value="Chromosome"/>
</dbReference>
<accession>A0AA50KQN2</accession>
<reference evidence="2 3" key="1">
    <citation type="submission" date="2023-02" db="EMBL/GenBank/DDBJ databases">
        <title>Complete genome sequence of a novel bacterium Oceanimonas sp. NTOU-MSR1 isolated from marine coast sediment.</title>
        <authorList>
            <person name="Yang H.-T."/>
            <person name="Chen Y.-L."/>
            <person name="Ho Y.-N."/>
        </authorList>
    </citation>
    <scope>NUCLEOTIDE SEQUENCE [LARGE SCALE GENOMIC DNA]</scope>
    <source>
        <strain evidence="2 3">NTOU-MSR1</strain>
    </source>
</reference>
<keyword evidence="1" id="KW-0812">Transmembrane</keyword>
<proteinExistence type="predicted"/>
<keyword evidence="1" id="KW-0472">Membrane</keyword>
<evidence type="ECO:0000313" key="2">
    <source>
        <dbReference type="EMBL" id="WMC11939.1"/>
    </source>
</evidence>
<organism evidence="2 3">
    <name type="scientific">Oceanimonas pelagia</name>
    <dbReference type="NCBI Taxonomy" id="3028314"/>
    <lineage>
        <taxon>Bacteria</taxon>
        <taxon>Pseudomonadati</taxon>
        <taxon>Pseudomonadota</taxon>
        <taxon>Gammaproteobacteria</taxon>
        <taxon>Aeromonadales</taxon>
        <taxon>Aeromonadaceae</taxon>
        <taxon>Oceanimonas</taxon>
    </lineage>
</organism>
<dbReference type="RefSeq" id="WP_306763176.1">
    <property type="nucleotide sequence ID" value="NZ_CP118224.1"/>
</dbReference>
<dbReference type="EMBL" id="CP118224">
    <property type="protein sequence ID" value="WMC11939.1"/>
    <property type="molecule type" value="Genomic_DNA"/>
</dbReference>
<sequence length="325" mass="36242">MAGNTHWRLITPDQYHCPEPPASTRLQRGWHRLQRLLGVAGRPNDDNAGQLPDHGEFNRLPAIRALDAFLKGWPGDSREVRFLLDPPFSTTASIARDWAEWRQWPRLTPPTRAQLNEANVMAWWQGQQVRGPWLIDDLARYFLRTARGMVFLRRLLVLLVQGAFGTGLVVCNSWTYRFVVQGFEPGIGAVYCFAPASAALLRELGVKGTERQLARLAARARGNAGVALALWGGQHEQQALPQIPVWADDNAAFILYALLLHRGLDEPGLQQVLPIMAPERLAARLLRLAGAGLVQQNSTGWQVSPAAYGEVREFLAGREHGLDDF</sequence>
<dbReference type="KEGG" id="ope:PU634_06105"/>
<dbReference type="AlphaFoldDB" id="A0AA50KQN2"/>
<name>A0AA50KQN2_9GAMM</name>
<protein>
    <submittedName>
        <fullName evidence="2">Uncharacterized protein</fullName>
    </submittedName>
</protein>
<gene>
    <name evidence="2" type="ORF">PU634_06105</name>
</gene>
<feature type="transmembrane region" description="Helical" evidence="1">
    <location>
        <begin position="182"/>
        <end position="201"/>
    </location>
</feature>
<keyword evidence="1" id="KW-1133">Transmembrane helix</keyword>
<evidence type="ECO:0000313" key="3">
    <source>
        <dbReference type="Proteomes" id="UP001223802"/>
    </source>
</evidence>
<evidence type="ECO:0000256" key="1">
    <source>
        <dbReference type="SAM" id="Phobius"/>
    </source>
</evidence>